<protein>
    <submittedName>
        <fullName evidence="2">Sensor histidine kinase</fullName>
    </submittedName>
</protein>
<feature type="non-terminal residue" evidence="2">
    <location>
        <position position="129"/>
    </location>
</feature>
<proteinExistence type="predicted"/>
<evidence type="ECO:0000313" key="3">
    <source>
        <dbReference type="Proteomes" id="UP000005953"/>
    </source>
</evidence>
<feature type="transmembrane region" description="Helical" evidence="1">
    <location>
        <begin position="21"/>
        <end position="41"/>
    </location>
</feature>
<name>A4BGL0_9GAMM</name>
<keyword evidence="1" id="KW-0472">Membrane</keyword>
<sequence length="129" mass="14644">MSRSVWKLFHSTSLKQTLTRQLFLGLFLMLIVLIVIVHFSVKALTREFVQSRLQHDIDSLVAALTLTSDGEWMVEEERITAVYHRPYSGHYFIVRSDDVEFRSRSLWDIAVPGGPVQTALSGTAMSMSA</sequence>
<keyword evidence="2" id="KW-0418">Kinase</keyword>
<gene>
    <name evidence="2" type="ORF">MED297_09131</name>
</gene>
<keyword evidence="3" id="KW-1185">Reference proteome</keyword>
<comment type="caution">
    <text evidence="2">The sequence shown here is derived from an EMBL/GenBank/DDBJ whole genome shotgun (WGS) entry which is preliminary data.</text>
</comment>
<keyword evidence="1" id="KW-1133">Transmembrane helix</keyword>
<keyword evidence="2" id="KW-0808">Transferase</keyword>
<dbReference type="GO" id="GO:0016301">
    <property type="term" value="F:kinase activity"/>
    <property type="evidence" value="ECO:0007669"/>
    <property type="project" value="UniProtKB-KW"/>
</dbReference>
<dbReference type="STRING" id="314283.MED297_09131"/>
<accession>A4BGL0</accession>
<dbReference type="Proteomes" id="UP000005953">
    <property type="component" value="Unassembled WGS sequence"/>
</dbReference>
<dbReference type="HOGENOM" id="CLU_1953493_0_0_6"/>
<dbReference type="AlphaFoldDB" id="A4BGL0"/>
<evidence type="ECO:0000313" key="2">
    <source>
        <dbReference type="EMBL" id="EAR08816.1"/>
    </source>
</evidence>
<organism evidence="2 3">
    <name type="scientific">Reinekea blandensis MED297</name>
    <dbReference type="NCBI Taxonomy" id="314283"/>
    <lineage>
        <taxon>Bacteria</taxon>
        <taxon>Pseudomonadati</taxon>
        <taxon>Pseudomonadota</taxon>
        <taxon>Gammaproteobacteria</taxon>
        <taxon>Oceanospirillales</taxon>
        <taxon>Saccharospirillaceae</taxon>
        <taxon>Reinekea</taxon>
    </lineage>
</organism>
<keyword evidence="1" id="KW-0812">Transmembrane</keyword>
<dbReference type="EMBL" id="AAOE01000016">
    <property type="protein sequence ID" value="EAR08816.1"/>
    <property type="molecule type" value="Genomic_DNA"/>
</dbReference>
<evidence type="ECO:0000256" key="1">
    <source>
        <dbReference type="SAM" id="Phobius"/>
    </source>
</evidence>
<reference evidence="2 3" key="1">
    <citation type="submission" date="2006-02" db="EMBL/GenBank/DDBJ databases">
        <authorList>
            <person name="Pinhassi J."/>
            <person name="Pedros-Alio C."/>
            <person name="Ferriera S."/>
            <person name="Johnson J."/>
            <person name="Kravitz S."/>
            <person name="Halpern A."/>
            <person name="Remington K."/>
            <person name="Beeson K."/>
            <person name="Tran B."/>
            <person name="Rogers Y.-H."/>
            <person name="Friedman R."/>
            <person name="Venter J.C."/>
        </authorList>
    </citation>
    <scope>NUCLEOTIDE SEQUENCE [LARGE SCALE GENOMIC DNA]</scope>
    <source>
        <strain evidence="2 3">MED297</strain>
    </source>
</reference>